<dbReference type="PANTHER" id="PTHR13812">
    <property type="entry name" value="KETIMINE REDUCTASE MU-CRYSTALLIN"/>
    <property type="match status" value="1"/>
</dbReference>
<dbReference type="InterPro" id="IPR003462">
    <property type="entry name" value="ODC_Mu_crystall"/>
</dbReference>
<dbReference type="PANTHER" id="PTHR13812:SF19">
    <property type="entry name" value="KETIMINE REDUCTASE MU-CRYSTALLIN"/>
    <property type="match status" value="1"/>
</dbReference>
<proteinExistence type="predicted"/>
<dbReference type="Gene3D" id="3.30.1780.10">
    <property type="entry name" value="ornithine cyclodeaminase, domain 1"/>
    <property type="match status" value="1"/>
</dbReference>
<evidence type="ECO:0000313" key="1">
    <source>
        <dbReference type="EMBL" id="AMK59215.1"/>
    </source>
</evidence>
<dbReference type="InterPro" id="IPR036291">
    <property type="entry name" value="NAD(P)-bd_dom_sf"/>
</dbReference>
<protein>
    <submittedName>
        <fullName evidence="1">Putative ornithine cyclodeaminase</fullName>
    </submittedName>
</protein>
<dbReference type="InterPro" id="IPR023401">
    <property type="entry name" value="ODC_N"/>
</dbReference>
<dbReference type="AlphaFoldDB" id="A0A126SY26"/>
<reference evidence="1" key="1">
    <citation type="journal article" date="2016" name="Appl. Environ. Microbiol.">
        <title>Functional Metagenomics of a Biostimulated Petroleum-Contaminated Soil Reveals an Extraordinary Diversity of Extradiol Dioxygenases.</title>
        <authorList>
            <person name="Terron-Gonzalez L."/>
            <person name="Martin-Cabello G."/>
            <person name="Ferrer M."/>
            <person name="Santero E."/>
        </authorList>
    </citation>
    <scope>NUCLEOTIDE SEQUENCE</scope>
</reference>
<dbReference type="EMBL" id="KU144973">
    <property type="protein sequence ID" value="AMK59215.1"/>
    <property type="molecule type" value="Genomic_DNA"/>
</dbReference>
<organism evidence="1">
    <name type="scientific">uncultured bacterium UPO45</name>
    <dbReference type="NCBI Taxonomy" id="1776970"/>
    <lineage>
        <taxon>Bacteria</taxon>
        <taxon>environmental samples</taxon>
    </lineage>
</organism>
<name>A0A126SY26_9BACT</name>
<dbReference type="GO" id="GO:0005737">
    <property type="term" value="C:cytoplasm"/>
    <property type="evidence" value="ECO:0007669"/>
    <property type="project" value="TreeGrafter"/>
</dbReference>
<dbReference type="Gene3D" id="3.40.50.720">
    <property type="entry name" value="NAD(P)-binding Rossmann-like Domain"/>
    <property type="match status" value="1"/>
</dbReference>
<dbReference type="SUPFAM" id="SSF51735">
    <property type="entry name" value="NAD(P)-binding Rossmann-fold domains"/>
    <property type="match status" value="1"/>
</dbReference>
<sequence length="329" mass="35968">MTLILNARDVEQLCDMPTLIDVIERGLREEALGRAVVPPRLNLQTAGGFFRVMPAVMNDSGLMGYKVFHGSIKAGVRYLIAVYAQEGERLLALMDAHYLTAARTGATTGIATKLLANRDAKTVAVIGSGLEARTNLQAVCAVRPVEQVTVFSPNRERREQFAVRMSAELRLEVTAMESPEQCVRGAEIVVVATNSFGRPDPIAYRGAWLEPGVLVDAIGSTSTFLREVDTETFQRAERIVVDSKVQAEDESGDVRAAISEGKYDRDKVVDIKEVLIDKVAGRSSSQQIILFKSVGTAVQDVMAGFVVYEQAVRQGRGQDVGEFLELKTF</sequence>
<accession>A0A126SY26</accession>
<dbReference type="PIRSF" id="PIRSF001439">
    <property type="entry name" value="CryM"/>
    <property type="match status" value="1"/>
</dbReference>
<dbReference type="Pfam" id="PF02423">
    <property type="entry name" value="OCD_Mu_crystall"/>
    <property type="match status" value="1"/>
</dbReference>